<gene>
    <name evidence="5" type="ORF">SINU_05135</name>
</gene>
<evidence type="ECO:0000259" key="4">
    <source>
        <dbReference type="Pfam" id="PF00535"/>
    </source>
</evidence>
<dbReference type="PANTHER" id="PTHR22916">
    <property type="entry name" value="GLYCOSYLTRANSFERASE"/>
    <property type="match status" value="1"/>
</dbReference>
<proteinExistence type="inferred from homology"/>
<reference evidence="5 6" key="1">
    <citation type="journal article" date="2011" name="J. Bacteriol.">
        <title>Draft genome sequence of Sporolactobacillus inulinus strain CASD, an efficient D-lactic acid-producing bacterium with high-concentration lactate tolerance capability.</title>
        <authorList>
            <person name="Yu B."/>
            <person name="Su F."/>
            <person name="Wang L."/>
            <person name="Xu K."/>
            <person name="Zhao B."/>
            <person name="Xu P."/>
        </authorList>
    </citation>
    <scope>NUCLEOTIDE SEQUENCE [LARGE SCALE GENOMIC DNA]</scope>
    <source>
        <strain evidence="5 6">CASD</strain>
    </source>
</reference>
<keyword evidence="3" id="KW-0808">Transferase</keyword>
<dbReference type="PANTHER" id="PTHR22916:SF51">
    <property type="entry name" value="GLYCOSYLTRANSFERASE EPSH-RELATED"/>
    <property type="match status" value="1"/>
</dbReference>
<evidence type="ECO:0000256" key="3">
    <source>
        <dbReference type="ARBA" id="ARBA00022679"/>
    </source>
</evidence>
<evidence type="ECO:0000313" key="6">
    <source>
        <dbReference type="Proteomes" id="UP000035553"/>
    </source>
</evidence>
<dbReference type="CDD" id="cd00761">
    <property type="entry name" value="Glyco_tranf_GTA_type"/>
    <property type="match status" value="1"/>
</dbReference>
<dbReference type="RefSeq" id="WP_047034870.1">
    <property type="nucleotide sequence ID" value="NZ_AFVQ02000061.1"/>
</dbReference>
<organism evidence="5 6">
    <name type="scientific">Sporolactobacillus inulinus CASD</name>
    <dbReference type="NCBI Taxonomy" id="1069536"/>
    <lineage>
        <taxon>Bacteria</taxon>
        <taxon>Bacillati</taxon>
        <taxon>Bacillota</taxon>
        <taxon>Bacilli</taxon>
        <taxon>Bacillales</taxon>
        <taxon>Sporolactobacillaceae</taxon>
        <taxon>Sporolactobacillus</taxon>
    </lineage>
</organism>
<comment type="caution">
    <text evidence="5">The sequence shown here is derived from an EMBL/GenBank/DDBJ whole genome shotgun (WGS) entry which is preliminary data.</text>
</comment>
<dbReference type="Pfam" id="PF00535">
    <property type="entry name" value="Glycos_transf_2"/>
    <property type="match status" value="1"/>
</dbReference>
<dbReference type="SUPFAM" id="SSF53448">
    <property type="entry name" value="Nucleotide-diphospho-sugar transferases"/>
    <property type="match status" value="1"/>
</dbReference>
<accession>A0A0U1QQT6</accession>
<dbReference type="GO" id="GO:0016757">
    <property type="term" value="F:glycosyltransferase activity"/>
    <property type="evidence" value="ECO:0007669"/>
    <property type="project" value="UniProtKB-KW"/>
</dbReference>
<dbReference type="Gene3D" id="3.90.550.10">
    <property type="entry name" value="Spore Coat Polysaccharide Biosynthesis Protein SpsA, Chain A"/>
    <property type="match status" value="1"/>
</dbReference>
<dbReference type="AlphaFoldDB" id="A0A0U1QQT6"/>
<evidence type="ECO:0000256" key="2">
    <source>
        <dbReference type="ARBA" id="ARBA00022676"/>
    </source>
</evidence>
<dbReference type="InterPro" id="IPR001173">
    <property type="entry name" value="Glyco_trans_2-like"/>
</dbReference>
<dbReference type="EMBL" id="AFVQ02000061">
    <property type="protein sequence ID" value="KLI02996.1"/>
    <property type="molecule type" value="Genomic_DNA"/>
</dbReference>
<dbReference type="InterPro" id="IPR029044">
    <property type="entry name" value="Nucleotide-diphossugar_trans"/>
</dbReference>
<comment type="similarity">
    <text evidence="1">Belongs to the glycosyltransferase 2 family.</text>
</comment>
<keyword evidence="2" id="KW-0328">Glycosyltransferase</keyword>
<name>A0A0U1QQT6_9BACL</name>
<feature type="domain" description="Glycosyltransferase 2-like" evidence="4">
    <location>
        <begin position="5"/>
        <end position="134"/>
    </location>
</feature>
<evidence type="ECO:0000256" key="1">
    <source>
        <dbReference type="ARBA" id="ARBA00006739"/>
    </source>
</evidence>
<protein>
    <recommendedName>
        <fullName evidence="4">Glycosyltransferase 2-like domain-containing protein</fullName>
    </recommendedName>
</protein>
<sequence length="318" mass="37372">MNQISVIIPVYNSQDTIAQCLDSIIFQNERPPIEMIIVDDGSIDGTLSILQKYAEKYDFIKVKTQENQKQSAARNNGLKQASGKYILFVDSDDYLEENMLSEMYKTIENDRTDLCICGIKKIFHNRTEVEIRSCLQNSTDCIADYLVHHQEMDVGVWNKLFKKDILIDNNIQFENENFFEDTLFVFKYLCNITHNISFIEKPLYNLIKRENSTTTNYSPDIEIYSGLLIGKIKAYLTKKELESYESYVDVVEIRNLIHIVHHNIKFNRINKKEKINMLLSNISFKMLIKMPSKYKIALLLMKFSPTLYEKFYLRKKNI</sequence>
<dbReference type="Proteomes" id="UP000035553">
    <property type="component" value="Unassembled WGS sequence"/>
</dbReference>
<dbReference type="STRING" id="1069536.SINU_05135"/>
<evidence type="ECO:0000313" key="5">
    <source>
        <dbReference type="EMBL" id="KLI02996.1"/>
    </source>
</evidence>
<keyword evidence="6" id="KW-1185">Reference proteome</keyword>